<feature type="compositionally biased region" description="Basic residues" evidence="1">
    <location>
        <begin position="313"/>
        <end position="330"/>
    </location>
</feature>
<dbReference type="Pfam" id="PF23435">
    <property type="entry name" value="DUF7121"/>
    <property type="match status" value="1"/>
</dbReference>
<accession>A0A1B1TDG8</accession>
<feature type="region of interest" description="Disordered" evidence="1">
    <location>
        <begin position="21"/>
        <end position="51"/>
    </location>
</feature>
<reference evidence="2" key="1">
    <citation type="submission" date="2014-11" db="EMBL/GenBank/DDBJ databases">
        <authorList>
            <person name="Zhu J."/>
            <person name="Qi W."/>
            <person name="Song R."/>
        </authorList>
    </citation>
    <scope>NUCLEOTIDE SEQUENCE</scope>
</reference>
<name>A0A1B1TDG8_9ARCH</name>
<feature type="region of interest" description="Disordered" evidence="1">
    <location>
        <begin position="300"/>
        <end position="330"/>
    </location>
</feature>
<proteinExistence type="predicted"/>
<reference evidence="2" key="2">
    <citation type="journal article" date="2015" name="ISME J.">
        <title>A new class of marine Euryarchaeota group II from the Mediterranean deep chlorophyll maximum.</title>
        <authorList>
            <person name="Martin-Cuadrado A.B."/>
            <person name="Garcia-Heredia I."/>
            <person name="Molto A.G."/>
            <person name="Lopez-Ubeda R."/>
            <person name="Kimes N."/>
            <person name="Lopez-Garcia P."/>
            <person name="Moreira D."/>
            <person name="Rodriguez-Valera F."/>
        </authorList>
    </citation>
    <scope>NUCLEOTIDE SEQUENCE</scope>
</reference>
<sequence>MNEAIEGQEEDLRNRLNAMETKLKRMRDQRNNFTENARRAADSRNSMQNQGKEIRAKIKEYLDQQKEIRNKAKEHQLKRDALQDQIRELISQKRGKKESSKGKKSTIVELSETVAEIERIERQLMTDGTLSLKKENSLLKVLKKLIIKRDELTPLASELNLLNIDLGDMEGSIQLLKAEADAEHKIMLDFHSQADDIWNSIKPLFEERDFIQAEGDRLHAAYLEGRKNADEVHSSIVELMKEVNEIRDKMKAEIEEGKLVIENHNRSVRESLTTPDKDENLANSLSEKLMQQGSLTFGGTLSGDFSTVTEKKTKTKRQSRKLRTTRGRKR</sequence>
<evidence type="ECO:0000256" key="1">
    <source>
        <dbReference type="SAM" id="MobiDB-lite"/>
    </source>
</evidence>
<dbReference type="EMBL" id="KP211883">
    <property type="protein sequence ID" value="ANV80321.1"/>
    <property type="molecule type" value="Genomic_DNA"/>
</dbReference>
<organism evidence="2">
    <name type="scientific">uncultured Poseidoniia archaeon</name>
    <dbReference type="NCBI Taxonomy" id="1697135"/>
    <lineage>
        <taxon>Archaea</taxon>
        <taxon>Methanobacteriati</taxon>
        <taxon>Thermoplasmatota</taxon>
        <taxon>Candidatus Poseidoniia</taxon>
        <taxon>environmental samples</taxon>
    </lineage>
</organism>
<protein>
    <submittedName>
        <fullName evidence="2">Uncharacterized protein</fullName>
    </submittedName>
</protein>
<evidence type="ECO:0000313" key="2">
    <source>
        <dbReference type="EMBL" id="ANV80321.1"/>
    </source>
</evidence>
<dbReference type="AlphaFoldDB" id="A0A1B1TDG8"/>
<feature type="compositionally biased region" description="Basic and acidic residues" evidence="1">
    <location>
        <begin position="21"/>
        <end position="42"/>
    </location>
</feature>
<dbReference type="InterPro" id="IPR055545">
    <property type="entry name" value="DUF7121"/>
</dbReference>